<evidence type="ECO:0000313" key="2">
    <source>
        <dbReference type="Proteomes" id="UP000323521"/>
    </source>
</evidence>
<dbReference type="InterPro" id="IPR012653">
    <property type="entry name" value="Dimeth_MeTrfase_MtbB"/>
</dbReference>
<dbReference type="KEGG" id="fwa:DCMF_23055"/>
<evidence type="ECO:0000313" key="1">
    <source>
        <dbReference type="EMBL" id="ATW27250.1"/>
    </source>
</evidence>
<sequence length="350" mass="37797">MDKFFTRMGDGSAVWMSEEDIRWDLEEGMKDAADRGKIPELTDDEMQQLFEIVTHPLKNVSCARGNEAVVTFDAGTLKLPVRAGLPMDRMTTILTHERALCSDTMELCTTDYSYKSIKNFVHEEAMSMELAQLNSIIPLFYGAMPNLGQYTKPDGPIDNWSELLPMAKIAEARAAQEEAIEHAVRDMVFIASALYEEGGADGINFDTVGASGDGDVLATLKAAQILKGKYPEIPIEIGMSGEFVLGMHGQLAFDGTRLAGLYPHQQVKVCEKAGATIFGCVINTNSSMSFAWNLARTVTFTKACVEAASIPVHVNAGMGVGGVPLTNTSPTDATSRASKAIIEIGKADGL</sequence>
<protein>
    <submittedName>
        <fullName evidence="1">[dimethylamine--corrinoid protein] Co-methyltransferase</fullName>
    </submittedName>
</protein>
<dbReference type="Proteomes" id="UP000323521">
    <property type="component" value="Chromosome"/>
</dbReference>
<dbReference type="AlphaFoldDB" id="A0A3G1KXV5"/>
<dbReference type="GO" id="GO:0008168">
    <property type="term" value="F:methyltransferase activity"/>
    <property type="evidence" value="ECO:0007669"/>
    <property type="project" value="UniProtKB-KW"/>
</dbReference>
<dbReference type="NCBIfam" id="TIGR02368">
    <property type="entry name" value="dimeth_PyL"/>
    <property type="match status" value="1"/>
</dbReference>
<dbReference type="EMBL" id="CP017634">
    <property type="protein sequence ID" value="ATW27250.1"/>
    <property type="molecule type" value="Genomic_DNA"/>
</dbReference>
<organism evidence="1 2">
    <name type="scientific">Formimonas warabiya</name>
    <dbReference type="NCBI Taxonomy" id="1761012"/>
    <lineage>
        <taxon>Bacteria</taxon>
        <taxon>Bacillati</taxon>
        <taxon>Bacillota</taxon>
        <taxon>Clostridia</taxon>
        <taxon>Eubacteriales</taxon>
        <taxon>Peptococcaceae</taxon>
        <taxon>Candidatus Formimonas</taxon>
    </lineage>
</organism>
<gene>
    <name evidence="1" type="ORF">DCMF_23055</name>
</gene>
<keyword evidence="1" id="KW-0489">Methyltransferase</keyword>
<keyword evidence="2" id="KW-1185">Reference proteome</keyword>
<reference evidence="1 2" key="1">
    <citation type="submission" date="2016-10" db="EMBL/GenBank/DDBJ databases">
        <title>Complete Genome Sequence of Peptococcaceae strain DCMF.</title>
        <authorList>
            <person name="Edwards R.J."/>
            <person name="Holland S.I."/>
            <person name="Deshpande N.P."/>
            <person name="Wong Y.K."/>
            <person name="Ertan H."/>
            <person name="Manefield M."/>
            <person name="Russell T.L."/>
            <person name="Lee M.J."/>
        </authorList>
    </citation>
    <scope>NUCLEOTIDE SEQUENCE [LARGE SCALE GENOMIC DNA]</scope>
    <source>
        <strain evidence="1 2">DCMF</strain>
    </source>
</reference>
<proteinExistence type="predicted"/>
<keyword evidence="1" id="KW-0808">Transferase</keyword>
<accession>A0A3G1KXV5</accession>
<dbReference type="GO" id="GO:0032259">
    <property type="term" value="P:methylation"/>
    <property type="evidence" value="ECO:0007669"/>
    <property type="project" value="UniProtKB-KW"/>
</dbReference>
<name>A0A3G1KXV5_FORW1</name>
<dbReference type="GO" id="GO:0015948">
    <property type="term" value="P:methanogenesis"/>
    <property type="evidence" value="ECO:0007669"/>
    <property type="project" value="InterPro"/>
</dbReference>
<dbReference type="Pfam" id="PF09505">
    <property type="entry name" value="Dimeth_Pyl"/>
    <property type="match status" value="1"/>
</dbReference>